<protein>
    <recommendedName>
        <fullName evidence="1">Peptidase M61 catalytic domain-containing protein</fullName>
    </recommendedName>
</protein>
<feature type="domain" description="Peptidase M61 catalytic" evidence="1">
    <location>
        <begin position="130"/>
        <end position="199"/>
    </location>
</feature>
<name>A0A7D3XVJ2_9BACT</name>
<dbReference type="InterPro" id="IPR027268">
    <property type="entry name" value="Peptidase_M4/M1_CTD_sf"/>
</dbReference>
<evidence type="ECO:0000313" key="2">
    <source>
        <dbReference type="EMBL" id="QKG79908.1"/>
    </source>
</evidence>
<dbReference type="RefSeq" id="WP_173074124.1">
    <property type="nucleotide sequence ID" value="NZ_CP041345.1"/>
</dbReference>
<gene>
    <name evidence="2" type="ORF">FHG85_06410</name>
</gene>
<dbReference type="KEGG" id="ttz:FHG85_06410"/>
<dbReference type="Pfam" id="PF05299">
    <property type="entry name" value="Peptidase_M61"/>
    <property type="match status" value="1"/>
</dbReference>
<proteinExistence type="predicted"/>
<evidence type="ECO:0000259" key="1">
    <source>
        <dbReference type="Pfam" id="PF05299"/>
    </source>
</evidence>
<dbReference type="Proteomes" id="UP000500961">
    <property type="component" value="Chromosome"/>
</dbReference>
<keyword evidence="3" id="KW-1185">Reference proteome</keyword>
<dbReference type="AlphaFoldDB" id="A0A7D3XVJ2"/>
<dbReference type="InterPro" id="IPR007963">
    <property type="entry name" value="Peptidase_M61_catalytic"/>
</dbReference>
<evidence type="ECO:0000313" key="3">
    <source>
        <dbReference type="Proteomes" id="UP000500961"/>
    </source>
</evidence>
<organism evidence="2 3">
    <name type="scientific">Tenuifilum thalassicum</name>
    <dbReference type="NCBI Taxonomy" id="2590900"/>
    <lineage>
        <taxon>Bacteria</taxon>
        <taxon>Pseudomonadati</taxon>
        <taxon>Bacteroidota</taxon>
        <taxon>Bacteroidia</taxon>
        <taxon>Bacteroidales</taxon>
        <taxon>Tenuifilaceae</taxon>
        <taxon>Tenuifilum</taxon>
    </lineage>
</organism>
<dbReference type="EMBL" id="CP041345">
    <property type="protein sequence ID" value="QKG79908.1"/>
    <property type="molecule type" value="Genomic_DNA"/>
</dbReference>
<accession>A0A7D3XVJ2</accession>
<dbReference type="Gene3D" id="1.10.390.10">
    <property type="entry name" value="Neutral Protease Domain 2"/>
    <property type="match status" value="1"/>
</dbReference>
<sequence length="210" mass="24161">MISINDTVDIIEFDNYKDLINSPVIYSSTYSLDTISISNSKFNIYTHSNQGNTFKIKEIVSPVIKTVFKELNFLNIEEYTFTFIFNSEVNPDILDFAALEHPNSSVYLMFSTPDFSNKEDSVNFCLDIKHIVAHEILHLFTPITFSDSKVANHTLSMSGHLWLYEGFVEYQSLKILLKNKIISLEEFLDVLEQKLRNIEACNILAIKLLV</sequence>
<reference evidence="2 3" key="1">
    <citation type="submission" date="2019-07" db="EMBL/GenBank/DDBJ databases">
        <title>Thalassofilum flectens gen. nov., sp. nov., a novel moderate thermophilic anaerobe from a shallow sea hot spring in Kunashir Island (Russia), representing a new family in the order Bacteroidales, and proposal of Thalassofilacea fam. nov.</title>
        <authorList>
            <person name="Kochetkova T.V."/>
            <person name="Podosokorskaya O.A."/>
            <person name="Novikov A."/>
            <person name="Elcheninov A.G."/>
            <person name="Toshchakov S.V."/>
            <person name="Kublanov I.V."/>
        </authorList>
    </citation>
    <scope>NUCLEOTIDE SEQUENCE [LARGE SCALE GENOMIC DNA]</scope>
    <source>
        <strain evidence="2 3">38-H</strain>
    </source>
</reference>